<dbReference type="EMBL" id="BPRA01000015">
    <property type="protein sequence ID" value="GJE56959.1"/>
    <property type="molecule type" value="Genomic_DNA"/>
</dbReference>
<accession>A0ABQ4TRF1</accession>
<proteinExistence type="predicted"/>
<protein>
    <recommendedName>
        <fullName evidence="3">Anti-sigma factor NepR domain-containing protein</fullName>
    </recommendedName>
</protein>
<evidence type="ECO:0000313" key="1">
    <source>
        <dbReference type="EMBL" id="GJE56959.1"/>
    </source>
</evidence>
<reference evidence="1" key="1">
    <citation type="journal article" date="2021" name="Front. Microbiol.">
        <title>Comprehensive Comparative Genomics and Phenotyping of Methylobacterium Species.</title>
        <authorList>
            <person name="Alessa O."/>
            <person name="Ogura Y."/>
            <person name="Fujitani Y."/>
            <person name="Takami H."/>
            <person name="Hayashi T."/>
            <person name="Sahin N."/>
            <person name="Tani A."/>
        </authorList>
    </citation>
    <scope>NUCLEOTIDE SEQUENCE</scope>
    <source>
        <strain evidence="1">DSM 23674</strain>
    </source>
</reference>
<gene>
    <name evidence="1" type="ORF">EKPJFOCH_3469</name>
</gene>
<organism evidence="1 2">
    <name type="scientific">Methylobacterium thuringiense</name>
    <dbReference type="NCBI Taxonomy" id="1003091"/>
    <lineage>
        <taxon>Bacteria</taxon>
        <taxon>Pseudomonadati</taxon>
        <taxon>Pseudomonadota</taxon>
        <taxon>Alphaproteobacteria</taxon>
        <taxon>Hyphomicrobiales</taxon>
        <taxon>Methylobacteriaceae</taxon>
        <taxon>Methylobacterium</taxon>
    </lineage>
</organism>
<name>A0ABQ4TRF1_9HYPH</name>
<reference evidence="1" key="2">
    <citation type="submission" date="2021-08" db="EMBL/GenBank/DDBJ databases">
        <authorList>
            <person name="Tani A."/>
            <person name="Ola A."/>
            <person name="Ogura Y."/>
            <person name="Katsura K."/>
            <person name="Hayashi T."/>
        </authorList>
    </citation>
    <scope>NUCLEOTIDE SEQUENCE</scope>
    <source>
        <strain evidence="1">DSM 23674</strain>
    </source>
</reference>
<comment type="caution">
    <text evidence="1">The sequence shown here is derived from an EMBL/GenBank/DDBJ whole genome shotgun (WGS) entry which is preliminary data.</text>
</comment>
<evidence type="ECO:0008006" key="3">
    <source>
        <dbReference type="Google" id="ProtNLM"/>
    </source>
</evidence>
<keyword evidence="2" id="KW-1185">Reference proteome</keyword>
<sequence length="64" mass="7232">MPVLDAGHDSLGSDFRADTVPLLDASTRERLGQQLQAMYEPVFDRAIGPHLIEVLQQLDRDRKE</sequence>
<dbReference type="Proteomes" id="UP001055101">
    <property type="component" value="Unassembled WGS sequence"/>
</dbReference>
<evidence type="ECO:0000313" key="2">
    <source>
        <dbReference type="Proteomes" id="UP001055101"/>
    </source>
</evidence>